<dbReference type="Proteomes" id="UP000002342">
    <property type="component" value="Segment"/>
</dbReference>
<dbReference type="KEGG" id="vg:7874760"/>
<proteinExistence type="predicted"/>
<dbReference type="OrthoDB" id="29169at10239"/>
<accession>C4NTA7</accession>
<keyword evidence="2" id="KW-1185">Reference proteome</keyword>
<dbReference type="EMBL" id="FJ591094">
    <property type="protein sequence ID" value="ACL81373.1"/>
    <property type="molecule type" value="Genomic_DNA"/>
</dbReference>
<evidence type="ECO:0000313" key="2">
    <source>
        <dbReference type="Proteomes" id="UP000002342"/>
    </source>
</evidence>
<evidence type="ECO:0000313" key="1">
    <source>
        <dbReference type="EMBL" id="ACL81373.1"/>
    </source>
</evidence>
<organism evidence="1 2">
    <name type="scientific">Sulfitobacter phage EE36phi1</name>
    <dbReference type="NCBI Taxonomy" id="490913"/>
    <lineage>
        <taxon>Viruses</taxon>
        <taxon>Duplodnaviria</taxon>
        <taxon>Heunggongvirae</taxon>
        <taxon>Uroviricota</taxon>
        <taxon>Caudoviricetes</taxon>
        <taxon>Schitoviridae</taxon>
        <taxon>Rhodovirinae</taxon>
        <taxon>Aorunvirus</taxon>
        <taxon>Aorunvirus EE36phi1</taxon>
    </lineage>
</organism>
<protein>
    <submittedName>
        <fullName evidence="1">Uncharacterized protein</fullName>
    </submittedName>
</protein>
<dbReference type="RefSeq" id="YP_002898955.1">
    <property type="nucleotide sequence ID" value="NC_012696.1"/>
</dbReference>
<dbReference type="GeneID" id="7874760"/>
<sequence length="95" mass="10791">MRQRLFCVWRVDGEFSITDIDVSFRDKDFNTIVAEAIRKDADDMGMSAFLNQEDKEQHIKSLIATATDPDDPSFIGYEMPMVIVADPDNIEFIGA</sequence>
<reference evidence="1 2" key="1">
    <citation type="journal article" date="2009" name="Environ. Microbiol.">
        <title>Genome sequences of two novel phages infecting marine roseobacters.</title>
        <authorList>
            <person name="Zhao Y."/>
            <person name="Wang K."/>
            <person name="Jiao N."/>
            <person name="Chen F."/>
        </authorList>
    </citation>
    <scope>NUCLEOTIDE SEQUENCE</scope>
    <source>
        <strain evidence="1">EE36P1</strain>
    </source>
</reference>
<name>C4NTA7_9CAUD</name>